<dbReference type="AlphaFoldDB" id="A0AAW0R597"/>
<sequence length="183" mass="18914">MQLLAILATLLLAAFQVQAAAISMPSSVTPNNKAATAGVQRFQSPFLSTPGPMQVCSIIGSKLKQVPPAIHSVSSMTSNFAREADCQELADYVNDNTGYWDTSDWASDSNAHTISTAGTCILRISVPSLPGGNGHIWIGNADVGHAVGQAVAGQAHGGQVAAMGQITCQYPNGDTVVNFSISA</sequence>
<feature type="chain" id="PRO_5043329058" description="Ecp2 effector protein-like domain-containing protein" evidence="1">
    <location>
        <begin position="20"/>
        <end position="183"/>
    </location>
</feature>
<accession>A0AAW0R597</accession>
<reference evidence="3 4" key="1">
    <citation type="submission" date="2023-01" db="EMBL/GenBank/DDBJ databases">
        <title>Analysis of 21 Apiospora genomes using comparative genomics revels a genus with tremendous synthesis potential of carbohydrate active enzymes and secondary metabolites.</title>
        <authorList>
            <person name="Sorensen T."/>
        </authorList>
    </citation>
    <scope>NUCLEOTIDE SEQUENCE [LARGE SCALE GENOMIC DNA]</scope>
    <source>
        <strain evidence="3 4">CBS 117206</strain>
    </source>
</reference>
<evidence type="ECO:0000256" key="1">
    <source>
        <dbReference type="SAM" id="SignalP"/>
    </source>
</evidence>
<dbReference type="InterPro" id="IPR029226">
    <property type="entry name" value="Ecp2-like"/>
</dbReference>
<protein>
    <recommendedName>
        <fullName evidence="2">Ecp2 effector protein-like domain-containing protein</fullName>
    </recommendedName>
</protein>
<name>A0AAW0R597_9PEZI</name>
<keyword evidence="1" id="KW-0732">Signal</keyword>
<comment type="caution">
    <text evidence="3">The sequence shown here is derived from an EMBL/GenBank/DDBJ whole genome shotgun (WGS) entry which is preliminary data.</text>
</comment>
<proteinExistence type="predicted"/>
<evidence type="ECO:0000313" key="4">
    <source>
        <dbReference type="Proteomes" id="UP001392437"/>
    </source>
</evidence>
<evidence type="ECO:0000313" key="3">
    <source>
        <dbReference type="EMBL" id="KAK8124046.1"/>
    </source>
</evidence>
<feature type="signal peptide" evidence="1">
    <location>
        <begin position="1"/>
        <end position="19"/>
    </location>
</feature>
<dbReference type="Proteomes" id="UP001392437">
    <property type="component" value="Unassembled WGS sequence"/>
</dbReference>
<feature type="domain" description="Ecp2 effector protein-like" evidence="2">
    <location>
        <begin position="77"/>
        <end position="168"/>
    </location>
</feature>
<dbReference type="Pfam" id="PF14856">
    <property type="entry name" value="Hce2"/>
    <property type="match status" value="1"/>
</dbReference>
<gene>
    <name evidence="3" type="ORF">PG999_003964</name>
</gene>
<dbReference type="EMBL" id="JAQQWP010000003">
    <property type="protein sequence ID" value="KAK8124046.1"/>
    <property type="molecule type" value="Genomic_DNA"/>
</dbReference>
<organism evidence="3 4">
    <name type="scientific">Apiospora kogelbergensis</name>
    <dbReference type="NCBI Taxonomy" id="1337665"/>
    <lineage>
        <taxon>Eukaryota</taxon>
        <taxon>Fungi</taxon>
        <taxon>Dikarya</taxon>
        <taxon>Ascomycota</taxon>
        <taxon>Pezizomycotina</taxon>
        <taxon>Sordariomycetes</taxon>
        <taxon>Xylariomycetidae</taxon>
        <taxon>Amphisphaeriales</taxon>
        <taxon>Apiosporaceae</taxon>
        <taxon>Apiospora</taxon>
    </lineage>
</organism>
<evidence type="ECO:0000259" key="2">
    <source>
        <dbReference type="Pfam" id="PF14856"/>
    </source>
</evidence>
<keyword evidence="4" id="KW-1185">Reference proteome</keyword>